<dbReference type="PANTHER" id="PTHR47950:SF7">
    <property type="entry name" value="OS12G0196700 PROTEIN"/>
    <property type="match status" value="1"/>
</dbReference>
<protein>
    <recommendedName>
        <fullName evidence="7">Cytochrome P450</fullName>
    </recommendedName>
</protein>
<dbReference type="SUPFAM" id="SSF48264">
    <property type="entry name" value="Cytochrome P450"/>
    <property type="match status" value="1"/>
</dbReference>
<dbReference type="GO" id="GO:0020037">
    <property type="term" value="F:heme binding"/>
    <property type="evidence" value="ECO:0007669"/>
    <property type="project" value="InterPro"/>
</dbReference>
<evidence type="ECO:0000256" key="1">
    <source>
        <dbReference type="ARBA" id="ARBA00010617"/>
    </source>
</evidence>
<dbReference type="InterPro" id="IPR036396">
    <property type="entry name" value="Cyt_P450_sf"/>
</dbReference>
<dbReference type="InterPro" id="IPR001128">
    <property type="entry name" value="Cyt_P450"/>
</dbReference>
<evidence type="ECO:0000256" key="2">
    <source>
        <dbReference type="PIRSR" id="PIRSR602401-1"/>
    </source>
</evidence>
<evidence type="ECO:0000313" key="6">
    <source>
        <dbReference type="Proteomes" id="UP000636709"/>
    </source>
</evidence>
<dbReference type="PRINTS" id="PR00385">
    <property type="entry name" value="P450"/>
</dbReference>
<dbReference type="PANTHER" id="PTHR47950">
    <property type="entry name" value="CYTOCHROME P450, FAMILY 76, SUBFAMILY C, POLYPEPTIDE 5-RELATED"/>
    <property type="match status" value="1"/>
</dbReference>
<evidence type="ECO:0000313" key="5">
    <source>
        <dbReference type="EMBL" id="KAF8783770.1"/>
    </source>
</evidence>
<feature type="binding site" description="axial binding residue" evidence="2">
    <location>
        <position position="455"/>
    </location>
    <ligand>
        <name>heme</name>
        <dbReference type="ChEBI" id="CHEBI:30413"/>
    </ligand>
    <ligandPart>
        <name>Fe</name>
        <dbReference type="ChEBI" id="CHEBI:18248"/>
    </ligandPart>
</feature>
<dbReference type="GO" id="GO:0004497">
    <property type="term" value="F:monooxygenase activity"/>
    <property type="evidence" value="ECO:0007669"/>
    <property type="project" value="UniProtKB-KW"/>
</dbReference>
<dbReference type="AlphaFoldDB" id="A0A835G2G9"/>
<evidence type="ECO:0008006" key="7">
    <source>
        <dbReference type="Google" id="ProtNLM"/>
    </source>
</evidence>
<dbReference type="OrthoDB" id="3934656at2759"/>
<dbReference type="PROSITE" id="PS00086">
    <property type="entry name" value="CYTOCHROME_P450"/>
    <property type="match status" value="1"/>
</dbReference>
<dbReference type="Gene3D" id="1.10.630.10">
    <property type="entry name" value="Cytochrome P450"/>
    <property type="match status" value="1"/>
</dbReference>
<dbReference type="EMBL" id="JACEFO010000036">
    <property type="protein sequence ID" value="KAF8783770.1"/>
    <property type="molecule type" value="Genomic_DNA"/>
</dbReference>
<sequence>MAFFLVCMSSLLLILLSSYLHQILQHTRSRLPPGPTSLPIIGNLLDVASKLPHRSLWRLAERYGPLVSVRIGTAVVVVVSSPAVAREVLKTHNGSITGRRAPDAWNGAGHAANSLITLPAGRRWRELRRIGAEHLLSPRRLDGHGLRAAIRAALLDMRRRVFEESSSSAPGAAAAKPVEVGEVPFVAMAELMWRAMFSCSLDAATLRELHGVAKEAARLALTPNISDFFPAVAAMDLQGIRRGMAKQVGKVYELIDQEINKRRRAREASGGGGIDDEQKAADLLEMMLDMWEEDDEVVINRDNTIRTFLTDLFLAAVDTIPCAIEWAMAELLQNPETMKKLKAQLSSVLGSKECVECSDVDSVPYLQAIIKETLRLHSVVPLVPNKAVDTVEIQGHIIPKGGNVIVNLWAIHHDAEVWTDPCKFIPERFLQSNEFNYQGTDDFDFIPFSAGRRLCLGLPLATRMLPALLGSTTHHFEWTLPQDAMENGLDMSEKFGLALSMATPLQAMVKAM</sequence>
<evidence type="ECO:0000256" key="3">
    <source>
        <dbReference type="RuleBase" id="RU000461"/>
    </source>
</evidence>
<keyword evidence="2 3" id="KW-0479">Metal-binding</keyword>
<keyword evidence="4" id="KW-0732">Signal</keyword>
<reference evidence="5" key="1">
    <citation type="submission" date="2020-07" db="EMBL/GenBank/DDBJ databases">
        <title>Genome sequence and genetic diversity analysis of an under-domesticated orphan crop, white fonio (Digitaria exilis).</title>
        <authorList>
            <person name="Bennetzen J.L."/>
            <person name="Chen S."/>
            <person name="Ma X."/>
            <person name="Wang X."/>
            <person name="Yssel A.E.J."/>
            <person name="Chaluvadi S.R."/>
            <person name="Johnson M."/>
            <person name="Gangashetty P."/>
            <person name="Hamidou F."/>
            <person name="Sanogo M.D."/>
            <person name="Zwaenepoel A."/>
            <person name="Wallace J."/>
            <person name="Van De Peer Y."/>
            <person name="Van Deynze A."/>
        </authorList>
    </citation>
    <scope>NUCLEOTIDE SEQUENCE</scope>
    <source>
        <tissue evidence="5">Leaves</tissue>
    </source>
</reference>
<dbReference type="GO" id="GO:0005506">
    <property type="term" value="F:iron ion binding"/>
    <property type="evidence" value="ECO:0007669"/>
    <property type="project" value="InterPro"/>
</dbReference>
<keyword evidence="6" id="KW-1185">Reference proteome</keyword>
<dbReference type="PRINTS" id="PR00463">
    <property type="entry name" value="EP450I"/>
</dbReference>
<dbReference type="InterPro" id="IPR017972">
    <property type="entry name" value="Cyt_P450_CS"/>
</dbReference>
<keyword evidence="3" id="KW-0560">Oxidoreductase</keyword>
<dbReference type="GO" id="GO:0016705">
    <property type="term" value="F:oxidoreductase activity, acting on paired donors, with incorporation or reduction of molecular oxygen"/>
    <property type="evidence" value="ECO:0007669"/>
    <property type="project" value="InterPro"/>
</dbReference>
<dbReference type="InterPro" id="IPR002401">
    <property type="entry name" value="Cyt_P450_E_grp-I"/>
</dbReference>
<feature type="chain" id="PRO_5032381616" description="Cytochrome P450" evidence="4">
    <location>
        <begin position="30"/>
        <end position="512"/>
    </location>
</feature>
<comment type="caution">
    <text evidence="5">The sequence shown here is derived from an EMBL/GenBank/DDBJ whole genome shotgun (WGS) entry which is preliminary data.</text>
</comment>
<keyword evidence="3" id="KW-0503">Monooxygenase</keyword>
<dbReference type="Pfam" id="PF00067">
    <property type="entry name" value="p450"/>
    <property type="match status" value="1"/>
</dbReference>
<dbReference type="Proteomes" id="UP000636709">
    <property type="component" value="Unassembled WGS sequence"/>
</dbReference>
<accession>A0A835G2G9</accession>
<evidence type="ECO:0000256" key="4">
    <source>
        <dbReference type="SAM" id="SignalP"/>
    </source>
</evidence>
<organism evidence="5 6">
    <name type="scientific">Digitaria exilis</name>
    <dbReference type="NCBI Taxonomy" id="1010633"/>
    <lineage>
        <taxon>Eukaryota</taxon>
        <taxon>Viridiplantae</taxon>
        <taxon>Streptophyta</taxon>
        <taxon>Embryophyta</taxon>
        <taxon>Tracheophyta</taxon>
        <taxon>Spermatophyta</taxon>
        <taxon>Magnoliopsida</taxon>
        <taxon>Liliopsida</taxon>
        <taxon>Poales</taxon>
        <taxon>Poaceae</taxon>
        <taxon>PACMAD clade</taxon>
        <taxon>Panicoideae</taxon>
        <taxon>Panicodae</taxon>
        <taxon>Paniceae</taxon>
        <taxon>Anthephorinae</taxon>
        <taxon>Digitaria</taxon>
    </lineage>
</organism>
<feature type="signal peptide" evidence="4">
    <location>
        <begin position="1"/>
        <end position="29"/>
    </location>
</feature>
<comment type="cofactor">
    <cofactor evidence="2">
        <name>heme</name>
        <dbReference type="ChEBI" id="CHEBI:30413"/>
    </cofactor>
</comment>
<gene>
    <name evidence="5" type="ORF">HU200_000206</name>
</gene>
<keyword evidence="2 3" id="KW-0349">Heme</keyword>
<comment type="similarity">
    <text evidence="1 3">Belongs to the cytochrome P450 family.</text>
</comment>
<name>A0A835G2G9_9POAL</name>
<keyword evidence="2 3" id="KW-0408">Iron</keyword>
<proteinExistence type="inferred from homology"/>